<protein>
    <submittedName>
        <fullName evidence="1 3">Uncharacterized protein</fullName>
    </submittedName>
</protein>
<reference evidence="3" key="2">
    <citation type="submission" date="2020-12" db="UniProtKB">
        <authorList>
            <consortium name="WormBaseParasite"/>
        </authorList>
    </citation>
    <scope>IDENTIFICATION</scope>
</reference>
<dbReference type="GO" id="GO:0070129">
    <property type="term" value="P:regulation of mitochondrial translation"/>
    <property type="evidence" value="ECO:0007669"/>
    <property type="project" value="TreeGrafter"/>
</dbReference>
<evidence type="ECO:0000313" key="4">
    <source>
        <dbReference type="WormBase" id="SRAE_1000328600"/>
    </source>
</evidence>
<dbReference type="RefSeq" id="XP_024504234.1">
    <property type="nucleotide sequence ID" value="XM_024650458.1"/>
</dbReference>
<dbReference type="InterPro" id="IPR011990">
    <property type="entry name" value="TPR-like_helical_dom_sf"/>
</dbReference>
<dbReference type="GO" id="GO:0005739">
    <property type="term" value="C:mitochondrion"/>
    <property type="evidence" value="ECO:0007669"/>
    <property type="project" value="TreeGrafter"/>
</dbReference>
<evidence type="ECO:0000313" key="2">
    <source>
        <dbReference type="Proteomes" id="UP000035682"/>
    </source>
</evidence>
<dbReference type="STRING" id="34506.A0A090LA66"/>
<dbReference type="WormBase" id="SRAE_1000328600">
    <property type="protein sequence ID" value="SRP05486"/>
    <property type="gene ID" value="WBGene00259903"/>
</dbReference>
<sequence>MIQILIKKRNFFRNFFEARKCFIQTEAVGIENILLKEVEISEDESLKKLDFLNIDAKFLKNKLNISNKGKIDSVTTFCNIFSDVEKNLSISSQTFINNFLIPLEKDERKFIDFIRCDESKMNFLISLCGKLMTDVNRNDRIYILKRLCKSFKSHDFEFTLTTINTILKVLEENNEHFDVETILTNLEVKRNLVPDVEFLKYMMYHYAKCGLLDDLKQLKEKFVEKNIISCKEFELAMIRCLSVKKKDTECDVLINSFNEKYDKASNFEALSQAIVGSSQQVNLPRITCLLHKALIFDVKYDKMQLFYELPNEVIMDVIWNLEEMSLPADKISARNAIDNILNIIESSTFPSIILTKECERHISEGHYHIAVKFIKCLYNREKLKNPQSDFYFNDYLIKQIIQRMIVNNVDITEVKSIAYQLAVSIENKFIVFREIIHHILTYKEYKDYERFEKFISFIDEIDPCRERYHLIYPFLASENDVRKKLTILFMFKSTGYHDLTKLNFELVYKYIINQIIFYGVTKERFKTKKYNIFEQMSMIFSSYQISNNEIYYWMNKLKKYAQRNKTHRDNIFFKESLSEWLYKNYKQKYFLESTNDMKGKDLKIILKDCIKQKNLIKIHEIMNKKSTYQVIKVNSYIDKILEIYLQHGSWDELITFLKNASNYSTLIDKTTISLSHEQIFKILEMFTESSKKFDELINIIYYLKMKFPITHSNGINNWNLLKRARKLIQLKTVETKSNKKIIVENQIYIVVLAELLNNLFIKCSNEKYEISNHGAISCK</sequence>
<dbReference type="OMA" id="CERHISE"/>
<reference evidence="1 2" key="1">
    <citation type="submission" date="2014-09" db="EMBL/GenBank/DDBJ databases">
        <authorList>
            <person name="Martin A.A."/>
        </authorList>
    </citation>
    <scope>NUCLEOTIDE SEQUENCE</scope>
    <source>
        <strain evidence="2">ED321</strain>
        <strain evidence="1">ED321 Heterogonic</strain>
    </source>
</reference>
<dbReference type="CTD" id="36377398"/>
<name>A0A090LA66_STRRB</name>
<gene>
    <name evidence="1 3 4" type="ORF">SRAE_1000328600</name>
</gene>
<evidence type="ECO:0000313" key="1">
    <source>
        <dbReference type="EMBL" id="CEF65033.1"/>
    </source>
</evidence>
<dbReference type="GO" id="GO:0003730">
    <property type="term" value="F:mRNA 3'-UTR binding"/>
    <property type="evidence" value="ECO:0007669"/>
    <property type="project" value="TreeGrafter"/>
</dbReference>
<evidence type="ECO:0000313" key="3">
    <source>
        <dbReference type="WBParaSite" id="SRAE_1000328600.1"/>
    </source>
</evidence>
<accession>A0A090LA66</accession>
<dbReference type="PANTHER" id="PTHR46669:SF1">
    <property type="entry name" value="LEUCINE-RICH PPR MOTIF-CONTAINING PROTEIN, MITOCHONDRIAL"/>
    <property type="match status" value="1"/>
</dbReference>
<dbReference type="InterPro" id="IPR033490">
    <property type="entry name" value="LRP130"/>
</dbReference>
<dbReference type="OrthoDB" id="185373at2759"/>
<dbReference type="PANTHER" id="PTHR46669">
    <property type="entry name" value="LEUCINE-RICH PPR MOTIF-CONTAINING PROTEIN, MITOCHONDRIAL"/>
    <property type="match status" value="1"/>
</dbReference>
<dbReference type="GeneID" id="36377398"/>
<proteinExistence type="predicted"/>
<organism evidence="1">
    <name type="scientific">Strongyloides ratti</name>
    <name type="common">Parasitic roundworm</name>
    <dbReference type="NCBI Taxonomy" id="34506"/>
    <lineage>
        <taxon>Eukaryota</taxon>
        <taxon>Metazoa</taxon>
        <taxon>Ecdysozoa</taxon>
        <taxon>Nematoda</taxon>
        <taxon>Chromadorea</taxon>
        <taxon>Rhabditida</taxon>
        <taxon>Tylenchina</taxon>
        <taxon>Panagrolaimomorpha</taxon>
        <taxon>Strongyloidoidea</taxon>
        <taxon>Strongyloididae</taxon>
        <taxon>Strongyloides</taxon>
    </lineage>
</organism>
<dbReference type="Gene3D" id="1.25.40.10">
    <property type="entry name" value="Tetratricopeptide repeat domain"/>
    <property type="match status" value="1"/>
</dbReference>
<dbReference type="WBParaSite" id="SRAE_1000328600.1">
    <property type="protein sequence ID" value="SRAE_1000328600.1"/>
    <property type="gene ID" value="WBGene00259903"/>
</dbReference>
<keyword evidence="2" id="KW-1185">Reference proteome</keyword>
<dbReference type="EMBL" id="LN609528">
    <property type="protein sequence ID" value="CEF65033.1"/>
    <property type="molecule type" value="Genomic_DNA"/>
</dbReference>
<dbReference type="Proteomes" id="UP000035682">
    <property type="component" value="Unplaced"/>
</dbReference>
<dbReference type="GO" id="GO:0005634">
    <property type="term" value="C:nucleus"/>
    <property type="evidence" value="ECO:0007669"/>
    <property type="project" value="TreeGrafter"/>
</dbReference>
<dbReference type="AlphaFoldDB" id="A0A090LA66"/>